<dbReference type="EMBL" id="JAYMYQ010000004">
    <property type="protein sequence ID" value="KAK7338285.1"/>
    <property type="molecule type" value="Genomic_DNA"/>
</dbReference>
<dbReference type="Pfam" id="PF08506">
    <property type="entry name" value="Cse1"/>
    <property type="match status" value="1"/>
</dbReference>
<dbReference type="GO" id="GO:0006886">
    <property type="term" value="P:intracellular protein transport"/>
    <property type="evidence" value="ECO:0007669"/>
    <property type="project" value="InterPro"/>
</dbReference>
<protein>
    <recommendedName>
        <fullName evidence="1">Exportin-2 central domain-containing protein</fullName>
    </recommendedName>
</protein>
<proteinExistence type="predicted"/>
<reference evidence="2 3" key="1">
    <citation type="submission" date="2024-01" db="EMBL/GenBank/DDBJ databases">
        <title>The genomes of 5 underutilized Papilionoideae crops provide insights into root nodulation and disease resistanc.</title>
        <authorList>
            <person name="Jiang F."/>
        </authorList>
    </citation>
    <scope>NUCLEOTIDE SEQUENCE [LARGE SCALE GENOMIC DNA]</scope>
    <source>
        <strain evidence="2">LVBAO_FW01</strain>
        <tissue evidence="2">Leaves</tissue>
    </source>
</reference>
<evidence type="ECO:0000313" key="3">
    <source>
        <dbReference type="Proteomes" id="UP001367508"/>
    </source>
</evidence>
<organism evidence="2 3">
    <name type="scientific">Canavalia gladiata</name>
    <name type="common">Sword bean</name>
    <name type="synonym">Dolichos gladiatus</name>
    <dbReference type="NCBI Taxonomy" id="3824"/>
    <lineage>
        <taxon>Eukaryota</taxon>
        <taxon>Viridiplantae</taxon>
        <taxon>Streptophyta</taxon>
        <taxon>Embryophyta</taxon>
        <taxon>Tracheophyta</taxon>
        <taxon>Spermatophyta</taxon>
        <taxon>Magnoliopsida</taxon>
        <taxon>eudicotyledons</taxon>
        <taxon>Gunneridae</taxon>
        <taxon>Pentapetalae</taxon>
        <taxon>rosids</taxon>
        <taxon>fabids</taxon>
        <taxon>Fabales</taxon>
        <taxon>Fabaceae</taxon>
        <taxon>Papilionoideae</taxon>
        <taxon>50 kb inversion clade</taxon>
        <taxon>NPAAA clade</taxon>
        <taxon>indigoferoid/millettioid clade</taxon>
        <taxon>Phaseoleae</taxon>
        <taxon>Canavalia</taxon>
    </lineage>
</organism>
<dbReference type="AlphaFoldDB" id="A0AAN9QI24"/>
<feature type="domain" description="Exportin-2 central" evidence="1">
    <location>
        <begin position="66"/>
        <end position="136"/>
    </location>
</feature>
<comment type="caution">
    <text evidence="2">The sequence shown here is derived from an EMBL/GenBank/DDBJ whole genome shotgun (WGS) entry which is preliminary data.</text>
</comment>
<name>A0AAN9QI24_CANGL</name>
<sequence length="253" mass="28609">MVDIKKRSHRCVEGVVDITSNFKPQFIYTARSSTQSKAKLCNSRKIRPKMLHLLKSKILVSALAATLLGNVSQSASRDQLAITTIKFGPLLALVFTTPCFPIKGVVPQVCQCIVIPNVKLKEDDEELFKMNYISFVTNVGAVELRFCKRVVNQINPYSHLYPIHMKHFLSSKELLSFILWLLSLSGLVRLSDLIHNEASRRWFIMSIGKEEIWNKSQIMVITYSVVEYKCKGSETIHVQGTTSHEFATCMGIA</sequence>
<dbReference type="Proteomes" id="UP001367508">
    <property type="component" value="Unassembled WGS sequence"/>
</dbReference>
<evidence type="ECO:0000259" key="1">
    <source>
        <dbReference type="Pfam" id="PF08506"/>
    </source>
</evidence>
<keyword evidence="3" id="KW-1185">Reference proteome</keyword>
<accession>A0AAN9QI24</accession>
<dbReference type="InterPro" id="IPR013713">
    <property type="entry name" value="XPO2_central"/>
</dbReference>
<gene>
    <name evidence="2" type="ORF">VNO77_18889</name>
</gene>
<evidence type="ECO:0000313" key="2">
    <source>
        <dbReference type="EMBL" id="KAK7338285.1"/>
    </source>
</evidence>